<dbReference type="InterPro" id="IPR002641">
    <property type="entry name" value="PNPLA_dom"/>
</dbReference>
<feature type="short sequence motif" description="DGA/G" evidence="4">
    <location>
        <begin position="154"/>
        <end position="156"/>
    </location>
</feature>
<dbReference type="Gene3D" id="3.40.1090.10">
    <property type="entry name" value="Cytosolic phospholipase A2 catalytic domain"/>
    <property type="match status" value="2"/>
</dbReference>
<dbReference type="PANTHER" id="PTHR14226:SF76">
    <property type="entry name" value="NTE FAMILY PROTEIN RSSA"/>
    <property type="match status" value="1"/>
</dbReference>
<evidence type="ECO:0000313" key="6">
    <source>
        <dbReference type="EMBL" id="MFD2911162.1"/>
    </source>
</evidence>
<accession>A0ABW5ZI39</accession>
<evidence type="ECO:0000259" key="5">
    <source>
        <dbReference type="PROSITE" id="PS51635"/>
    </source>
</evidence>
<dbReference type="CDD" id="cd07205">
    <property type="entry name" value="Pat_PNPLA6_PNPLA7_NTE1_like"/>
    <property type="match status" value="1"/>
</dbReference>
<dbReference type="PANTHER" id="PTHR14226">
    <property type="entry name" value="NEUROPATHY TARGET ESTERASE/SWISS CHEESE D.MELANOGASTER"/>
    <property type="match status" value="1"/>
</dbReference>
<dbReference type="EMBL" id="JBHUPG010000007">
    <property type="protein sequence ID" value="MFD2911162.1"/>
    <property type="molecule type" value="Genomic_DNA"/>
</dbReference>
<evidence type="ECO:0000313" key="7">
    <source>
        <dbReference type="Proteomes" id="UP001597561"/>
    </source>
</evidence>
<comment type="caution">
    <text evidence="4">Lacks conserved residue(s) required for the propagation of feature annotation.</text>
</comment>
<dbReference type="Proteomes" id="UP001597561">
    <property type="component" value="Unassembled WGS sequence"/>
</dbReference>
<dbReference type="SUPFAM" id="SSF52151">
    <property type="entry name" value="FabD/lysophospholipase-like"/>
    <property type="match status" value="1"/>
</dbReference>
<gene>
    <name evidence="6" type="ORF">ACFS5P_04690</name>
</gene>
<organism evidence="6 7">
    <name type="scientific">Jeotgalibacillus terrae</name>
    <dbReference type="NCBI Taxonomy" id="587735"/>
    <lineage>
        <taxon>Bacteria</taxon>
        <taxon>Bacillati</taxon>
        <taxon>Bacillota</taxon>
        <taxon>Bacilli</taxon>
        <taxon>Bacillales</taxon>
        <taxon>Caryophanaceae</taxon>
        <taxon>Jeotgalibacillus</taxon>
    </lineage>
</organism>
<proteinExistence type="predicted"/>
<reference evidence="7" key="1">
    <citation type="journal article" date="2019" name="Int. J. Syst. Evol. Microbiol.">
        <title>The Global Catalogue of Microorganisms (GCM) 10K type strain sequencing project: providing services to taxonomists for standard genome sequencing and annotation.</title>
        <authorList>
            <consortium name="The Broad Institute Genomics Platform"/>
            <consortium name="The Broad Institute Genome Sequencing Center for Infectious Disease"/>
            <person name="Wu L."/>
            <person name="Ma J."/>
        </authorList>
    </citation>
    <scope>NUCLEOTIDE SEQUENCE [LARGE SCALE GENOMIC DNA]</scope>
    <source>
        <strain evidence="7">KCTC 13528</strain>
    </source>
</reference>
<feature type="active site" description="Nucleophile" evidence="4">
    <location>
        <position position="42"/>
    </location>
</feature>
<evidence type="ECO:0000256" key="3">
    <source>
        <dbReference type="ARBA" id="ARBA00023098"/>
    </source>
</evidence>
<dbReference type="PROSITE" id="PS51635">
    <property type="entry name" value="PNPLA"/>
    <property type="match status" value="1"/>
</dbReference>
<comment type="caution">
    <text evidence="6">The sequence shown here is derived from an EMBL/GenBank/DDBJ whole genome shotgun (WGS) entry which is preliminary data.</text>
</comment>
<sequence>MKVNPKIGLALGSGGSRGFAHLGVLKVLERENIKIEYVAGSSMGSLVGALYCAGQSIEDLERLADTFRSKYFMDLTVPKMGFIAGEKFRQFVKLFTHGKKIEELNIPLSIIATDIVNAEKVIFTSGPIDRAVRASTAIPGIFVPEKIDGKLLVDGGVIDRVPASVAKDMGADLVIGVDVSQVKKHAEINTIYDVIIQSIDILQTEIVHLKMTGADILISPKVEQFSSKSFQYAKQIIQLGEEAAEAALPDILKEIERWKELRHE</sequence>
<keyword evidence="3 4" id="KW-0443">Lipid metabolism</keyword>
<keyword evidence="1 4" id="KW-0378">Hydrolase</keyword>
<keyword evidence="2 4" id="KW-0442">Lipid degradation</keyword>
<feature type="short sequence motif" description="GXSXG" evidence="4">
    <location>
        <begin position="40"/>
        <end position="44"/>
    </location>
</feature>
<evidence type="ECO:0000256" key="1">
    <source>
        <dbReference type="ARBA" id="ARBA00022801"/>
    </source>
</evidence>
<name>A0ABW5ZI39_9BACL</name>
<dbReference type="RefSeq" id="WP_204728688.1">
    <property type="nucleotide sequence ID" value="NZ_JAFBDK010000004.1"/>
</dbReference>
<feature type="active site" description="Proton acceptor" evidence="4">
    <location>
        <position position="154"/>
    </location>
</feature>
<dbReference type="Pfam" id="PF01734">
    <property type="entry name" value="Patatin"/>
    <property type="match status" value="1"/>
</dbReference>
<dbReference type="InterPro" id="IPR016035">
    <property type="entry name" value="Acyl_Trfase/lysoPLipase"/>
</dbReference>
<keyword evidence="7" id="KW-1185">Reference proteome</keyword>
<evidence type="ECO:0000256" key="2">
    <source>
        <dbReference type="ARBA" id="ARBA00022963"/>
    </source>
</evidence>
<feature type="domain" description="PNPLA" evidence="5">
    <location>
        <begin position="9"/>
        <end position="167"/>
    </location>
</feature>
<evidence type="ECO:0000256" key="4">
    <source>
        <dbReference type="PROSITE-ProRule" id="PRU01161"/>
    </source>
</evidence>
<protein>
    <submittedName>
        <fullName evidence="6">Patatin-like phospholipase family protein</fullName>
    </submittedName>
</protein>
<dbReference type="InterPro" id="IPR050301">
    <property type="entry name" value="NTE"/>
</dbReference>